<feature type="region of interest" description="Disordered" evidence="9">
    <location>
        <begin position="456"/>
        <end position="502"/>
    </location>
</feature>
<evidence type="ECO:0000256" key="3">
    <source>
        <dbReference type="ARBA" id="ARBA00022871"/>
    </source>
</evidence>
<dbReference type="Proteomes" id="UP000887566">
    <property type="component" value="Unplaced"/>
</dbReference>
<keyword evidence="11" id="KW-1185">Reference proteome</keyword>
<dbReference type="InterPro" id="IPR034819">
    <property type="entry name" value="CPEB"/>
</dbReference>
<dbReference type="InterPro" id="IPR012677">
    <property type="entry name" value="Nucleotide-bd_a/b_plait_sf"/>
</dbReference>
<dbReference type="InterPro" id="IPR032296">
    <property type="entry name" value="CEBP_ZZ"/>
</dbReference>
<protein>
    <recommendedName>
        <fullName evidence="7">Cytoplasmic polyadenylation element-binding protein 1</fullName>
    </recommendedName>
</protein>
<dbReference type="PANTHER" id="PTHR12566:SF17">
    <property type="entry name" value="CYTOPLASMIC POLYADENYLATION ELEMENT-BINDING PROTEIN 1"/>
    <property type="match status" value="1"/>
</dbReference>
<evidence type="ECO:0000313" key="11">
    <source>
        <dbReference type="Proteomes" id="UP000887566"/>
    </source>
</evidence>
<dbReference type="CDD" id="cd12726">
    <property type="entry name" value="RRM2_CPEB2_like"/>
    <property type="match status" value="1"/>
</dbReference>
<dbReference type="Pfam" id="PF00076">
    <property type="entry name" value="RRM_1"/>
    <property type="match status" value="1"/>
</dbReference>
<dbReference type="SMART" id="SM00360">
    <property type="entry name" value="RRM"/>
    <property type="match status" value="2"/>
</dbReference>
<dbReference type="GO" id="GO:0030154">
    <property type="term" value="P:cell differentiation"/>
    <property type="evidence" value="ECO:0007669"/>
    <property type="project" value="UniProtKB-KW"/>
</dbReference>
<reference evidence="12" key="1">
    <citation type="submission" date="2022-11" db="UniProtKB">
        <authorList>
            <consortium name="WormBaseParasite"/>
        </authorList>
    </citation>
    <scope>IDENTIFICATION</scope>
</reference>
<dbReference type="GO" id="GO:0000900">
    <property type="term" value="F:mRNA regulatory element binding translation repressor activity"/>
    <property type="evidence" value="ECO:0007669"/>
    <property type="project" value="TreeGrafter"/>
</dbReference>
<keyword evidence="3" id="KW-0744">Spermatogenesis</keyword>
<evidence type="ECO:0000313" key="12">
    <source>
        <dbReference type="WBParaSite" id="PSAMB.scaffold2101size25404.g16416.t1"/>
    </source>
</evidence>
<dbReference type="GO" id="GO:0043005">
    <property type="term" value="C:neuron projection"/>
    <property type="evidence" value="ECO:0007669"/>
    <property type="project" value="TreeGrafter"/>
</dbReference>
<organism evidence="11 12">
    <name type="scientific">Plectus sambesii</name>
    <dbReference type="NCBI Taxonomy" id="2011161"/>
    <lineage>
        <taxon>Eukaryota</taxon>
        <taxon>Metazoa</taxon>
        <taxon>Ecdysozoa</taxon>
        <taxon>Nematoda</taxon>
        <taxon>Chromadorea</taxon>
        <taxon>Plectida</taxon>
        <taxon>Plectina</taxon>
        <taxon>Plectoidea</taxon>
        <taxon>Plectidae</taxon>
        <taxon>Plectus</taxon>
    </lineage>
</organism>
<dbReference type="SUPFAM" id="SSF54928">
    <property type="entry name" value="RNA-binding domain, RBD"/>
    <property type="match status" value="1"/>
</dbReference>
<evidence type="ECO:0000256" key="2">
    <source>
        <dbReference type="ARBA" id="ARBA00022782"/>
    </source>
</evidence>
<comment type="function">
    <text evidence="5">Cytoplasmic polyadenylation element binding protein that binds to and regulates the translation of specific mRNAs. Essential for progression through meiosis. Involved in spermatogenesis.</text>
</comment>
<dbReference type="InterPro" id="IPR000504">
    <property type="entry name" value="RRM_dom"/>
</dbReference>
<keyword evidence="1" id="KW-0677">Repeat</keyword>
<evidence type="ECO:0000256" key="7">
    <source>
        <dbReference type="ARBA" id="ARBA00070028"/>
    </source>
</evidence>
<dbReference type="FunFam" id="3.30.70.330:FF:000008">
    <property type="entry name" value="Cytoplasmic polyadenylation element-binding 2 isoform X2"/>
    <property type="match status" value="1"/>
</dbReference>
<dbReference type="GO" id="GO:0007283">
    <property type="term" value="P:spermatogenesis"/>
    <property type="evidence" value="ECO:0007669"/>
    <property type="project" value="UniProtKB-KW"/>
</dbReference>
<feature type="region of interest" description="Disordered" evidence="9">
    <location>
        <begin position="1"/>
        <end position="58"/>
    </location>
</feature>
<sequence>MPSTTDSLSSSSTSTSPIGMLRLSPSGTYPPRFGSMSDKNASDESGIDIGDSPSFSTSASRLEGLNDIVKMISKLQVPQNQVGALASQIAQILLTSSTTSAATSPPTAPNTVYPPQHQQGCTANNRTYANTTYNGQDMPSPIGFKSRPIETPTLNVSNSQSPTKTTIGRNPAVPSAPEVYWQTNPTEEVFARKVFVGGLPIDISEEEIDGTFSRFGPLLIDWPRRSESHYPPRGQCSLGYVFLVFEHERSVQELVKHCHREDDKYYLFISSPTMKDKPVQVRPWLLTDSDYMADQDMPLDPRKTVFIGGVPRPLKASELARLMDQLYGGVCYAGIDTDPELKYPKGAARVSFSNQQSFIAAIAGRFVQIQHTEADKRVEVKPYVMEDQMCDECQGARCGGKYAPYFCGAVSCLQYYCETCWNMIHFGGNRSRSGHKPMAKLGEQGTKVLEHFGRNRAASTSGPSAMSAPTSFETSYEQQQNADYSAPSQQLTDSSSPHSQSYMFTDQRNSWFAPF</sequence>
<proteinExistence type="predicted"/>
<accession>A0A914VJW8</accession>
<dbReference type="AlphaFoldDB" id="A0A914VJW8"/>
<dbReference type="GO" id="GO:0005634">
    <property type="term" value="C:nucleus"/>
    <property type="evidence" value="ECO:0007669"/>
    <property type="project" value="TreeGrafter"/>
</dbReference>
<dbReference type="InterPro" id="IPR035979">
    <property type="entry name" value="RBD_domain_sf"/>
</dbReference>
<dbReference type="Pfam" id="PF16366">
    <property type="entry name" value="CEBP_ZZ"/>
    <property type="match status" value="1"/>
</dbReference>
<dbReference type="Gene3D" id="4.10.640.40">
    <property type="entry name" value="Cytoplasmic polyadenylation element-binding protein, ZZ domain"/>
    <property type="match status" value="1"/>
</dbReference>
<evidence type="ECO:0000259" key="10">
    <source>
        <dbReference type="PROSITE" id="PS50102"/>
    </source>
</evidence>
<dbReference type="FunFam" id="4.10.640.40:FF:000001">
    <property type="entry name" value="Cytoplasmic polyadenylation element-binding 2 isoform X2"/>
    <property type="match status" value="1"/>
</dbReference>
<keyword evidence="2" id="KW-0221">Differentiation</keyword>
<dbReference type="GO" id="GO:0043022">
    <property type="term" value="F:ribosome binding"/>
    <property type="evidence" value="ECO:0007669"/>
    <property type="project" value="TreeGrafter"/>
</dbReference>
<evidence type="ECO:0000256" key="6">
    <source>
        <dbReference type="ARBA" id="ARBA00065903"/>
    </source>
</evidence>
<feature type="compositionally biased region" description="Low complexity" evidence="9">
    <location>
        <begin position="1"/>
        <end position="16"/>
    </location>
</feature>
<comment type="subunit">
    <text evidence="6">Interacts with fbf-1.</text>
</comment>
<dbReference type="InterPro" id="IPR038446">
    <property type="entry name" value="CEBP_ZZ_sf"/>
</dbReference>
<evidence type="ECO:0000256" key="8">
    <source>
        <dbReference type="PROSITE-ProRule" id="PRU00176"/>
    </source>
</evidence>
<dbReference type="GO" id="GO:0005737">
    <property type="term" value="C:cytoplasm"/>
    <property type="evidence" value="ECO:0007669"/>
    <property type="project" value="TreeGrafter"/>
</dbReference>
<evidence type="ECO:0000256" key="5">
    <source>
        <dbReference type="ARBA" id="ARBA00058170"/>
    </source>
</evidence>
<keyword evidence="4 8" id="KW-0694">RNA-binding</keyword>
<dbReference type="GO" id="GO:0003730">
    <property type="term" value="F:mRNA 3'-UTR binding"/>
    <property type="evidence" value="ECO:0007669"/>
    <property type="project" value="InterPro"/>
</dbReference>
<dbReference type="PROSITE" id="PS50102">
    <property type="entry name" value="RRM"/>
    <property type="match status" value="2"/>
</dbReference>
<evidence type="ECO:0000256" key="1">
    <source>
        <dbReference type="ARBA" id="ARBA00022737"/>
    </source>
</evidence>
<dbReference type="GO" id="GO:2000766">
    <property type="term" value="P:negative regulation of cytoplasmic translation"/>
    <property type="evidence" value="ECO:0007669"/>
    <property type="project" value="TreeGrafter"/>
</dbReference>
<dbReference type="WBParaSite" id="PSAMB.scaffold2101size25404.g16416.t1">
    <property type="protein sequence ID" value="PSAMB.scaffold2101size25404.g16416.t1"/>
    <property type="gene ID" value="PSAMB.scaffold2101size25404.g16416"/>
</dbReference>
<dbReference type="GO" id="GO:0045202">
    <property type="term" value="C:synapse"/>
    <property type="evidence" value="ECO:0007669"/>
    <property type="project" value="TreeGrafter"/>
</dbReference>
<evidence type="ECO:0000256" key="9">
    <source>
        <dbReference type="SAM" id="MobiDB-lite"/>
    </source>
</evidence>
<feature type="domain" description="RRM" evidence="10">
    <location>
        <begin position="192"/>
        <end position="282"/>
    </location>
</feature>
<dbReference type="PANTHER" id="PTHR12566">
    <property type="entry name" value="CYTOPLASMIC POLYADENYLATION ELEMENT BINDING PROTEIN CPEB"/>
    <property type="match status" value="1"/>
</dbReference>
<feature type="compositionally biased region" description="Polar residues" evidence="9">
    <location>
        <begin position="457"/>
        <end position="502"/>
    </location>
</feature>
<dbReference type="Pfam" id="PF16367">
    <property type="entry name" value="RRM_7"/>
    <property type="match status" value="1"/>
</dbReference>
<dbReference type="Gene3D" id="3.30.70.330">
    <property type="match status" value="2"/>
</dbReference>
<dbReference type="GO" id="GO:0008135">
    <property type="term" value="F:translation factor activity, RNA binding"/>
    <property type="evidence" value="ECO:0007669"/>
    <property type="project" value="TreeGrafter"/>
</dbReference>
<dbReference type="CDD" id="cd12724">
    <property type="entry name" value="RRM1_CPEB2_like"/>
    <property type="match status" value="1"/>
</dbReference>
<name>A0A914VJW8_9BILA</name>
<feature type="domain" description="RRM" evidence="10">
    <location>
        <begin position="303"/>
        <end position="374"/>
    </location>
</feature>
<dbReference type="CDD" id="cd19757">
    <property type="entry name" value="Bbox1"/>
    <property type="match status" value="1"/>
</dbReference>
<evidence type="ECO:0000256" key="4">
    <source>
        <dbReference type="ARBA" id="ARBA00022884"/>
    </source>
</evidence>